<reference evidence="2" key="1">
    <citation type="submission" date="2018-02" db="EMBL/GenBank/DDBJ databases">
        <title>Rhizophora mucronata_Transcriptome.</title>
        <authorList>
            <person name="Meera S.P."/>
            <person name="Sreeshan A."/>
            <person name="Augustine A."/>
        </authorList>
    </citation>
    <scope>NUCLEOTIDE SEQUENCE</scope>
    <source>
        <tissue evidence="2">Leaf</tissue>
    </source>
</reference>
<name>A0A2P2JX20_RHIMU</name>
<accession>A0A2P2JX20</accession>
<evidence type="ECO:0000256" key="1">
    <source>
        <dbReference type="SAM" id="MobiDB-lite"/>
    </source>
</evidence>
<dbReference type="AlphaFoldDB" id="A0A2P2JX20"/>
<protein>
    <submittedName>
        <fullName evidence="2">Uncharacterized protein</fullName>
    </submittedName>
</protein>
<feature type="region of interest" description="Disordered" evidence="1">
    <location>
        <begin position="1"/>
        <end position="36"/>
    </location>
</feature>
<evidence type="ECO:0000313" key="2">
    <source>
        <dbReference type="EMBL" id="MBW97996.1"/>
    </source>
</evidence>
<feature type="compositionally biased region" description="Polar residues" evidence="1">
    <location>
        <begin position="27"/>
        <end position="36"/>
    </location>
</feature>
<sequence length="36" mass="3908">MAVPNHGSNSNKKASRQKRNSSRSQNTANIITQQPG</sequence>
<proteinExistence type="predicted"/>
<dbReference type="EMBL" id="GGEC01017513">
    <property type="protein sequence ID" value="MBW97996.1"/>
    <property type="molecule type" value="Transcribed_RNA"/>
</dbReference>
<organism evidence="2">
    <name type="scientific">Rhizophora mucronata</name>
    <name type="common">Asiatic mangrove</name>
    <dbReference type="NCBI Taxonomy" id="61149"/>
    <lineage>
        <taxon>Eukaryota</taxon>
        <taxon>Viridiplantae</taxon>
        <taxon>Streptophyta</taxon>
        <taxon>Embryophyta</taxon>
        <taxon>Tracheophyta</taxon>
        <taxon>Spermatophyta</taxon>
        <taxon>Magnoliopsida</taxon>
        <taxon>eudicotyledons</taxon>
        <taxon>Gunneridae</taxon>
        <taxon>Pentapetalae</taxon>
        <taxon>rosids</taxon>
        <taxon>fabids</taxon>
        <taxon>Malpighiales</taxon>
        <taxon>Rhizophoraceae</taxon>
        <taxon>Rhizophora</taxon>
    </lineage>
</organism>